<comment type="caution">
    <text evidence="2">The sequence shown here is derived from an EMBL/GenBank/DDBJ whole genome shotgun (WGS) entry which is preliminary data.</text>
</comment>
<dbReference type="Proteomes" id="UP001530377">
    <property type="component" value="Unassembled WGS sequence"/>
</dbReference>
<evidence type="ECO:0000256" key="1">
    <source>
        <dbReference type="SAM" id="MobiDB-lite"/>
    </source>
</evidence>
<evidence type="ECO:0000313" key="3">
    <source>
        <dbReference type="Proteomes" id="UP001530377"/>
    </source>
</evidence>
<reference evidence="2 3" key="1">
    <citation type="submission" date="2024-10" db="EMBL/GenBank/DDBJ databases">
        <title>Updated reference genomes for cyclostephanoid diatoms.</title>
        <authorList>
            <person name="Roberts W.R."/>
            <person name="Alverson A.J."/>
        </authorList>
    </citation>
    <scope>NUCLEOTIDE SEQUENCE [LARGE SCALE GENOMIC DNA]</scope>
    <source>
        <strain evidence="2 3">AJA228-03</strain>
    </source>
</reference>
<sequence>MGWHMLDDPFPCNPSLGTSVGGDDDDGVVDDVDLLPIGEYVPPPRPPPTSSPTPRSQHPSSVSGIVWYDSNGDGRINTDHGG</sequence>
<proteinExistence type="predicted"/>
<feature type="compositionally biased region" description="Acidic residues" evidence="1">
    <location>
        <begin position="22"/>
        <end position="33"/>
    </location>
</feature>
<feature type="compositionally biased region" description="Pro residues" evidence="1">
    <location>
        <begin position="41"/>
        <end position="51"/>
    </location>
</feature>
<feature type="region of interest" description="Disordered" evidence="1">
    <location>
        <begin position="1"/>
        <end position="82"/>
    </location>
</feature>
<keyword evidence="3" id="KW-1185">Reference proteome</keyword>
<organism evidence="2 3">
    <name type="scientific">Cyclostephanos tholiformis</name>
    <dbReference type="NCBI Taxonomy" id="382380"/>
    <lineage>
        <taxon>Eukaryota</taxon>
        <taxon>Sar</taxon>
        <taxon>Stramenopiles</taxon>
        <taxon>Ochrophyta</taxon>
        <taxon>Bacillariophyta</taxon>
        <taxon>Coscinodiscophyceae</taxon>
        <taxon>Thalassiosirophycidae</taxon>
        <taxon>Stephanodiscales</taxon>
        <taxon>Stephanodiscaceae</taxon>
        <taxon>Cyclostephanos</taxon>
    </lineage>
</organism>
<name>A0ABD3RNS8_9STRA</name>
<dbReference type="AlphaFoldDB" id="A0ABD3RNS8"/>
<protein>
    <submittedName>
        <fullName evidence="2">Uncharacterized protein</fullName>
    </submittedName>
</protein>
<gene>
    <name evidence="2" type="ORF">ACHAXA_005427</name>
</gene>
<dbReference type="EMBL" id="JALLPB020000428">
    <property type="protein sequence ID" value="KAL3809220.1"/>
    <property type="molecule type" value="Genomic_DNA"/>
</dbReference>
<accession>A0ABD3RNS8</accession>
<feature type="compositionally biased region" description="Low complexity" evidence="1">
    <location>
        <begin position="52"/>
        <end position="61"/>
    </location>
</feature>
<evidence type="ECO:0000313" key="2">
    <source>
        <dbReference type="EMBL" id="KAL3809220.1"/>
    </source>
</evidence>